<dbReference type="Proteomes" id="UP000824024">
    <property type="component" value="Unassembled WGS sequence"/>
</dbReference>
<evidence type="ECO:0000313" key="1">
    <source>
        <dbReference type="EMBL" id="HIZ06774.1"/>
    </source>
</evidence>
<evidence type="ECO:0000313" key="2">
    <source>
        <dbReference type="Proteomes" id="UP000824024"/>
    </source>
</evidence>
<dbReference type="EMBL" id="DXCH01000062">
    <property type="protein sequence ID" value="HIZ06774.1"/>
    <property type="molecule type" value="Genomic_DNA"/>
</dbReference>
<proteinExistence type="predicted"/>
<reference evidence="1" key="2">
    <citation type="submission" date="2021-04" db="EMBL/GenBank/DDBJ databases">
        <authorList>
            <person name="Gilroy R."/>
        </authorList>
    </citation>
    <scope>NUCLEOTIDE SEQUENCE</scope>
    <source>
        <strain evidence="1">CHK192-9172</strain>
    </source>
</reference>
<organism evidence="1 2">
    <name type="scientific">Candidatus Eubacterium avistercoris</name>
    <dbReference type="NCBI Taxonomy" id="2838567"/>
    <lineage>
        <taxon>Bacteria</taxon>
        <taxon>Bacillati</taxon>
        <taxon>Bacillota</taxon>
        <taxon>Clostridia</taxon>
        <taxon>Eubacteriales</taxon>
        <taxon>Eubacteriaceae</taxon>
        <taxon>Eubacterium</taxon>
    </lineage>
</organism>
<reference evidence="1" key="1">
    <citation type="journal article" date="2021" name="PeerJ">
        <title>Extensive microbial diversity within the chicken gut microbiome revealed by metagenomics and culture.</title>
        <authorList>
            <person name="Gilroy R."/>
            <person name="Ravi A."/>
            <person name="Getino M."/>
            <person name="Pursley I."/>
            <person name="Horton D.L."/>
            <person name="Alikhan N.F."/>
            <person name="Baker D."/>
            <person name="Gharbi K."/>
            <person name="Hall N."/>
            <person name="Watson M."/>
            <person name="Adriaenssens E.M."/>
            <person name="Foster-Nyarko E."/>
            <person name="Jarju S."/>
            <person name="Secka A."/>
            <person name="Antonio M."/>
            <person name="Oren A."/>
            <person name="Chaudhuri R.R."/>
            <person name="La Ragione R."/>
            <person name="Hildebrand F."/>
            <person name="Pallen M.J."/>
        </authorList>
    </citation>
    <scope>NUCLEOTIDE SEQUENCE</scope>
    <source>
        <strain evidence="1">CHK192-9172</strain>
    </source>
</reference>
<accession>A0A9D2IEV4</accession>
<name>A0A9D2IEV4_9FIRM</name>
<dbReference type="AlphaFoldDB" id="A0A9D2IEV4"/>
<sequence length="52" mass="6207">MSRISLLEEMIEYERNILDGAIGEGAEFEVYYEQSRKLDSLIDEYYKLLLEK</sequence>
<protein>
    <submittedName>
        <fullName evidence="1">Spo0E family sporulation regulatory protein-aspartic acid phosphatase</fullName>
    </submittedName>
</protein>
<comment type="caution">
    <text evidence="1">The sequence shown here is derived from an EMBL/GenBank/DDBJ whole genome shotgun (WGS) entry which is preliminary data.</text>
</comment>
<gene>
    <name evidence="1" type="ORF">IAA08_02420</name>
</gene>